<evidence type="ECO:0000313" key="4">
    <source>
        <dbReference type="Proteomes" id="UP000285060"/>
    </source>
</evidence>
<evidence type="ECO:0000256" key="1">
    <source>
        <dbReference type="ARBA" id="ARBA00023125"/>
    </source>
</evidence>
<protein>
    <recommendedName>
        <fullName evidence="2">HTH CENPB-type domain-containing protein</fullName>
    </recommendedName>
</protein>
<dbReference type="Pfam" id="PF03221">
    <property type="entry name" value="HTH_Tnp_Tc5"/>
    <property type="match status" value="1"/>
</dbReference>
<dbReference type="PANTHER" id="PTHR19303">
    <property type="entry name" value="TRANSPOSON"/>
    <property type="match status" value="1"/>
</dbReference>
<dbReference type="EMBL" id="QUSY01003498">
    <property type="protein sequence ID" value="RHY17318.1"/>
    <property type="molecule type" value="Genomic_DNA"/>
</dbReference>
<keyword evidence="4" id="KW-1185">Reference proteome</keyword>
<dbReference type="InterPro" id="IPR009057">
    <property type="entry name" value="Homeodomain-like_sf"/>
</dbReference>
<comment type="caution">
    <text evidence="3">The sequence shown here is derived from an EMBL/GenBank/DDBJ whole genome shotgun (WGS) entry which is preliminary data.</text>
</comment>
<dbReference type="AlphaFoldDB" id="A0A3R6VDQ2"/>
<name>A0A3R6VDQ2_9STRA</name>
<dbReference type="PANTHER" id="PTHR19303:SF73">
    <property type="entry name" value="PROTEIN PDC2"/>
    <property type="match status" value="1"/>
</dbReference>
<dbReference type="InterPro" id="IPR050863">
    <property type="entry name" value="CenT-Element_Derived"/>
</dbReference>
<reference evidence="3 4" key="1">
    <citation type="submission" date="2018-08" db="EMBL/GenBank/DDBJ databases">
        <title>Aphanomyces genome sequencing and annotation.</title>
        <authorList>
            <person name="Minardi D."/>
            <person name="Oidtmann B."/>
            <person name="Van Der Giezen M."/>
            <person name="Studholme D.J."/>
        </authorList>
    </citation>
    <scope>NUCLEOTIDE SEQUENCE [LARGE SCALE GENOMIC DNA]</scope>
    <source>
        <strain evidence="3 4">NJM0002</strain>
    </source>
</reference>
<dbReference type="SMART" id="SM00674">
    <property type="entry name" value="CENPB"/>
    <property type="match status" value="1"/>
</dbReference>
<dbReference type="Gene3D" id="1.10.10.60">
    <property type="entry name" value="Homeodomain-like"/>
    <property type="match status" value="1"/>
</dbReference>
<evidence type="ECO:0000259" key="2">
    <source>
        <dbReference type="PROSITE" id="PS51253"/>
    </source>
</evidence>
<dbReference type="GO" id="GO:0005634">
    <property type="term" value="C:nucleus"/>
    <property type="evidence" value="ECO:0007669"/>
    <property type="project" value="TreeGrafter"/>
</dbReference>
<dbReference type="SUPFAM" id="SSF46689">
    <property type="entry name" value="Homeodomain-like"/>
    <property type="match status" value="1"/>
</dbReference>
<dbReference type="GO" id="GO:0003677">
    <property type="term" value="F:DNA binding"/>
    <property type="evidence" value="ECO:0007669"/>
    <property type="project" value="UniProtKB-KW"/>
</dbReference>
<accession>A0A3R6VDQ2</accession>
<feature type="domain" description="HTH CENPB-type" evidence="2">
    <location>
        <begin position="55"/>
        <end position="134"/>
    </location>
</feature>
<dbReference type="Proteomes" id="UP000285060">
    <property type="component" value="Unassembled WGS sequence"/>
</dbReference>
<sequence length="205" mass="23562">MIALYQPGVKGHGYAALAKRFKIAVSSIRDWVAQKDKLRTMINTTEKRIHVRRRLDGGERKTKLHKLEEALVSWIDGKNKLGLRVLDQYIQAKARSLHNSEELDQSQDELAIDFAASSEWLSRFKSRNKLVSRRETSSRVLPADDRAITDHFRHRVADLIQKHGIKAENVLNMDQVPRYFETEGHSTIIKKVSKNVMLRKGGSSY</sequence>
<evidence type="ECO:0000313" key="3">
    <source>
        <dbReference type="EMBL" id="RHY17318.1"/>
    </source>
</evidence>
<organism evidence="3 4">
    <name type="scientific">Aphanomyces invadans</name>
    <dbReference type="NCBI Taxonomy" id="157072"/>
    <lineage>
        <taxon>Eukaryota</taxon>
        <taxon>Sar</taxon>
        <taxon>Stramenopiles</taxon>
        <taxon>Oomycota</taxon>
        <taxon>Saprolegniomycetes</taxon>
        <taxon>Saprolegniales</taxon>
        <taxon>Verrucalvaceae</taxon>
        <taxon>Aphanomyces</taxon>
    </lineage>
</organism>
<gene>
    <name evidence="3" type="ORF">DYB32_010539</name>
</gene>
<dbReference type="InterPro" id="IPR006600">
    <property type="entry name" value="HTH_CenpB_DNA-bd_dom"/>
</dbReference>
<keyword evidence="1" id="KW-0238">DNA-binding</keyword>
<dbReference type="PROSITE" id="PS51253">
    <property type="entry name" value="HTH_CENPB"/>
    <property type="match status" value="1"/>
</dbReference>
<proteinExistence type="predicted"/>